<dbReference type="InterPro" id="IPR046252">
    <property type="entry name" value="DUF6285"/>
</dbReference>
<evidence type="ECO:0000259" key="1">
    <source>
        <dbReference type="Pfam" id="PF19802"/>
    </source>
</evidence>
<dbReference type="RefSeq" id="WP_119784282.1">
    <property type="nucleotide sequence ID" value="NZ_QYUQ01000002.1"/>
</dbReference>
<dbReference type="EMBL" id="QYUQ01000002">
    <property type="protein sequence ID" value="RJG00828.1"/>
    <property type="molecule type" value="Genomic_DNA"/>
</dbReference>
<sequence>MSDRPNGQDLLLTAREELMKRLLPALPAELRYSALMVANAMAIAARELDAGQSGDLRELAGLQQLLPGEATAEAPVDGELLQHALTGYRKELCAQIRVGNFDAGKPSHQELLRHLAENVSHKLTLSNPRLLSSRSAK</sequence>
<name>A0A3A3FX83_9BURK</name>
<evidence type="ECO:0000313" key="2">
    <source>
        <dbReference type="EMBL" id="RJG00828.1"/>
    </source>
</evidence>
<evidence type="ECO:0000313" key="3">
    <source>
        <dbReference type="Proteomes" id="UP000266327"/>
    </source>
</evidence>
<proteinExistence type="predicted"/>
<gene>
    <name evidence="2" type="ORF">D3878_03880</name>
</gene>
<dbReference type="Pfam" id="PF19802">
    <property type="entry name" value="DUF6285"/>
    <property type="match status" value="1"/>
</dbReference>
<protein>
    <recommendedName>
        <fullName evidence="1">DUF6285 domain-containing protein</fullName>
    </recommendedName>
</protein>
<dbReference type="OrthoDB" id="8480752at2"/>
<keyword evidence="3" id="KW-1185">Reference proteome</keyword>
<dbReference type="AlphaFoldDB" id="A0A3A3FX83"/>
<feature type="domain" description="DUF6285" evidence="1">
    <location>
        <begin position="24"/>
        <end position="129"/>
    </location>
</feature>
<dbReference type="Proteomes" id="UP000266327">
    <property type="component" value="Unassembled WGS sequence"/>
</dbReference>
<accession>A0A3A3FX83</accession>
<comment type="caution">
    <text evidence="2">The sequence shown here is derived from an EMBL/GenBank/DDBJ whole genome shotgun (WGS) entry which is preliminary data.</text>
</comment>
<organism evidence="2 3">
    <name type="scientific">Noviherbaspirillum sedimenti</name>
    <dbReference type="NCBI Taxonomy" id="2320865"/>
    <lineage>
        <taxon>Bacteria</taxon>
        <taxon>Pseudomonadati</taxon>
        <taxon>Pseudomonadota</taxon>
        <taxon>Betaproteobacteria</taxon>
        <taxon>Burkholderiales</taxon>
        <taxon>Oxalobacteraceae</taxon>
        <taxon>Noviherbaspirillum</taxon>
    </lineage>
</organism>
<reference evidence="3" key="1">
    <citation type="submission" date="2018-09" db="EMBL/GenBank/DDBJ databases">
        <authorList>
            <person name="Zhu H."/>
        </authorList>
    </citation>
    <scope>NUCLEOTIDE SEQUENCE [LARGE SCALE GENOMIC DNA]</scope>
    <source>
        <strain evidence="3">K1S02-23</strain>
    </source>
</reference>